<proteinExistence type="inferred from homology"/>
<dbReference type="STRING" id="58919.A0A316ZBA1"/>
<dbReference type="InterPro" id="IPR036188">
    <property type="entry name" value="FAD/NAD-bd_sf"/>
</dbReference>
<dbReference type="PANTHER" id="PTHR11552">
    <property type="entry name" value="GLUCOSE-METHANOL-CHOLINE GMC OXIDOREDUCTASE"/>
    <property type="match status" value="1"/>
</dbReference>
<organism evidence="11 12">
    <name type="scientific">Tilletiopsis washingtonensis</name>
    <dbReference type="NCBI Taxonomy" id="58919"/>
    <lineage>
        <taxon>Eukaryota</taxon>
        <taxon>Fungi</taxon>
        <taxon>Dikarya</taxon>
        <taxon>Basidiomycota</taxon>
        <taxon>Ustilaginomycotina</taxon>
        <taxon>Exobasidiomycetes</taxon>
        <taxon>Entylomatales</taxon>
        <taxon>Entylomatales incertae sedis</taxon>
        <taxon>Tilletiopsis</taxon>
    </lineage>
</organism>
<dbReference type="InterPro" id="IPR007867">
    <property type="entry name" value="GMC_OxRtase_C"/>
</dbReference>
<keyword evidence="4 7" id="KW-0274">FAD</keyword>
<evidence type="ECO:0000256" key="3">
    <source>
        <dbReference type="ARBA" id="ARBA00022630"/>
    </source>
</evidence>
<gene>
    <name evidence="11" type="ORF">FA09DRAFT_329316</name>
</gene>
<dbReference type="Gene3D" id="3.30.560.10">
    <property type="entry name" value="Glucose Oxidase, domain 3"/>
    <property type="match status" value="1"/>
</dbReference>
<dbReference type="RefSeq" id="XP_025599098.1">
    <property type="nucleotide sequence ID" value="XM_025742129.1"/>
</dbReference>
<feature type="binding site" evidence="7">
    <location>
        <position position="294"/>
    </location>
    <ligand>
        <name>FAD</name>
        <dbReference type="ChEBI" id="CHEBI:57692"/>
    </ligand>
</feature>
<dbReference type="SUPFAM" id="SSF51905">
    <property type="entry name" value="FAD/NAD(P)-binding domain"/>
    <property type="match status" value="1"/>
</dbReference>
<comment type="similarity">
    <text evidence="2">Belongs to the GMC oxidoreductase family.</text>
</comment>
<sequence length="701" mass="72277">MKLAGASASALLVVAAASAVSGASTQRRAPSFSSQDSPLAGMLRRSVTGNGNTLSGQTFDYVVVGGGLAGLVVANRLSADSNFTVAVIEAGADAYGAGQERILVPAGNLYNSALRSAQDWNWQTEGQAEMGGRQLAWPRGKVLGGSSAVNGLYMVRASAAEHNSWGALAGDSDRWGWDNVYRAMKKSEHFVPPSASVQEVLPDLSYNAASHGQDGSIYTSWPGVAYSSTNDFLQSMAATGTAISSDSYGGENWGAFVAQSSINPNDWSRSFSRNGYLDTAQDRPNLSVLTGHTVTKVLTDASDANAVRATGVQYAAASGQTVHTVNARREVIISGGAINSPQILQLSGIGDAQQLQRIGIDSIIDLPGVGHNLQDHLASSVSWAAGSGSYPVTGPDASAIQNSFVNSAIGYVNMTTLFGSSAADLVNDARSEVAQRISAANMRDEVKRAWNATMTAQLDKVLDPAANGSPLELLFAYVFGSIQIQLASQTPLSRGTVLATSADPFQAPAIDPQYLSAAIDLAIMREGFKLARRVGETQPLAAALGNEQSPGSGVQTDRQFEAFIRNQAQTEYHPSSTCSQLPRADGGVVDANLLVYGTSNLRVVDASIVPIALSAHLMTATYGLAEVGAELIIEARTPPPSSTTSSAGSEPTGSSTGGGSSAGNNNGGSTSSGGQSSGAPTLSVRSAALFVCGAAVASLLL</sequence>
<evidence type="ECO:0000256" key="1">
    <source>
        <dbReference type="ARBA" id="ARBA00001974"/>
    </source>
</evidence>
<evidence type="ECO:0000259" key="10">
    <source>
        <dbReference type="PROSITE" id="PS00624"/>
    </source>
</evidence>
<feature type="active site" description="Proton acceptor" evidence="6">
    <location>
        <position position="616"/>
    </location>
</feature>
<evidence type="ECO:0000256" key="5">
    <source>
        <dbReference type="ARBA" id="ARBA00023002"/>
    </source>
</evidence>
<feature type="domain" description="Glucose-methanol-choline oxidoreductase N-terminal" evidence="10">
    <location>
        <begin position="336"/>
        <end position="350"/>
    </location>
</feature>
<feature type="signal peptide" evidence="9">
    <location>
        <begin position="1"/>
        <end position="22"/>
    </location>
</feature>
<dbReference type="EMBL" id="KZ819290">
    <property type="protein sequence ID" value="PWN98819.1"/>
    <property type="molecule type" value="Genomic_DNA"/>
</dbReference>
<dbReference type="SUPFAM" id="SSF54373">
    <property type="entry name" value="FAD-linked reductases, C-terminal domain"/>
    <property type="match status" value="1"/>
</dbReference>
<evidence type="ECO:0000256" key="9">
    <source>
        <dbReference type="SAM" id="SignalP"/>
    </source>
</evidence>
<dbReference type="InterPro" id="IPR027424">
    <property type="entry name" value="Glucose_Oxidase_domain_2"/>
</dbReference>
<dbReference type="InterPro" id="IPR000172">
    <property type="entry name" value="GMC_OxRdtase_N"/>
</dbReference>
<dbReference type="Gene3D" id="4.10.450.10">
    <property type="entry name" value="Glucose Oxidase, domain 2"/>
    <property type="match status" value="1"/>
</dbReference>
<dbReference type="GO" id="GO:0050660">
    <property type="term" value="F:flavin adenine dinucleotide binding"/>
    <property type="evidence" value="ECO:0007669"/>
    <property type="project" value="InterPro"/>
</dbReference>
<feature type="compositionally biased region" description="Low complexity" evidence="8">
    <location>
        <begin position="662"/>
        <end position="678"/>
    </location>
</feature>
<dbReference type="PROSITE" id="PS00624">
    <property type="entry name" value="GMC_OXRED_2"/>
    <property type="match status" value="1"/>
</dbReference>
<protein>
    <submittedName>
        <fullName evidence="11">Alcohol oxidase</fullName>
    </submittedName>
</protein>
<keyword evidence="12" id="KW-1185">Reference proteome</keyword>
<comment type="cofactor">
    <cofactor evidence="1 7">
        <name>FAD</name>
        <dbReference type="ChEBI" id="CHEBI:57692"/>
    </cofactor>
</comment>
<accession>A0A316ZBA1</accession>
<feature type="active site" description="Proton donor" evidence="6">
    <location>
        <position position="573"/>
    </location>
</feature>
<reference evidence="11 12" key="1">
    <citation type="journal article" date="2018" name="Mol. Biol. Evol.">
        <title>Broad Genomic Sampling Reveals a Smut Pathogenic Ancestry of the Fungal Clade Ustilaginomycotina.</title>
        <authorList>
            <person name="Kijpornyongpan T."/>
            <person name="Mondo S.J."/>
            <person name="Barry K."/>
            <person name="Sandor L."/>
            <person name="Lee J."/>
            <person name="Lipzen A."/>
            <person name="Pangilinan J."/>
            <person name="LaButti K."/>
            <person name="Hainaut M."/>
            <person name="Henrissat B."/>
            <person name="Grigoriev I.V."/>
            <person name="Spatafora J.W."/>
            <person name="Aime M.C."/>
        </authorList>
    </citation>
    <scope>NUCLEOTIDE SEQUENCE [LARGE SCALE GENOMIC DNA]</scope>
    <source>
        <strain evidence="11 12">MCA 4186</strain>
    </source>
</reference>
<feature type="compositionally biased region" description="Low complexity" evidence="8">
    <location>
        <begin position="642"/>
        <end position="654"/>
    </location>
</feature>
<dbReference type="AlphaFoldDB" id="A0A316ZBA1"/>
<evidence type="ECO:0000313" key="12">
    <source>
        <dbReference type="Proteomes" id="UP000245946"/>
    </source>
</evidence>
<keyword evidence="9" id="KW-0732">Signal</keyword>
<dbReference type="Gene3D" id="3.50.50.60">
    <property type="entry name" value="FAD/NAD(P)-binding domain"/>
    <property type="match status" value="1"/>
</dbReference>
<evidence type="ECO:0000256" key="6">
    <source>
        <dbReference type="PIRSR" id="PIRSR000137-1"/>
    </source>
</evidence>
<keyword evidence="3" id="KW-0285">Flavoprotein</keyword>
<evidence type="ECO:0000256" key="2">
    <source>
        <dbReference type="ARBA" id="ARBA00010790"/>
    </source>
</evidence>
<dbReference type="Proteomes" id="UP000245946">
    <property type="component" value="Unassembled WGS sequence"/>
</dbReference>
<evidence type="ECO:0000313" key="11">
    <source>
        <dbReference type="EMBL" id="PWN98819.1"/>
    </source>
</evidence>
<dbReference type="InterPro" id="IPR012132">
    <property type="entry name" value="GMC_OxRdtase"/>
</dbReference>
<evidence type="ECO:0000256" key="4">
    <source>
        <dbReference type="ARBA" id="ARBA00022827"/>
    </source>
</evidence>
<evidence type="ECO:0000256" key="7">
    <source>
        <dbReference type="PIRSR" id="PIRSR000137-2"/>
    </source>
</evidence>
<dbReference type="Pfam" id="PF05199">
    <property type="entry name" value="GMC_oxred_C"/>
    <property type="match status" value="1"/>
</dbReference>
<dbReference type="OrthoDB" id="269227at2759"/>
<dbReference type="GO" id="GO:0016614">
    <property type="term" value="F:oxidoreductase activity, acting on CH-OH group of donors"/>
    <property type="evidence" value="ECO:0007669"/>
    <property type="project" value="InterPro"/>
</dbReference>
<feature type="binding site" evidence="7">
    <location>
        <position position="142"/>
    </location>
    <ligand>
        <name>FAD</name>
        <dbReference type="ChEBI" id="CHEBI:57692"/>
    </ligand>
</feature>
<feature type="chain" id="PRO_5016427237" evidence="9">
    <location>
        <begin position="23"/>
        <end position="701"/>
    </location>
</feature>
<dbReference type="GeneID" id="37269673"/>
<keyword evidence="5" id="KW-0560">Oxidoreductase</keyword>
<feature type="region of interest" description="Disordered" evidence="8">
    <location>
        <begin position="636"/>
        <end position="678"/>
    </location>
</feature>
<dbReference type="PIRSF" id="PIRSF000137">
    <property type="entry name" value="Alcohol_oxidase"/>
    <property type="match status" value="1"/>
</dbReference>
<dbReference type="Pfam" id="PF00732">
    <property type="entry name" value="GMC_oxred_N"/>
    <property type="match status" value="1"/>
</dbReference>
<name>A0A316ZBA1_9BASI</name>
<evidence type="ECO:0000256" key="8">
    <source>
        <dbReference type="SAM" id="MobiDB-lite"/>
    </source>
</evidence>
<dbReference type="PANTHER" id="PTHR11552:SF218">
    <property type="entry name" value="GLUCOSE-METHANOL-CHOLINE OXIDOREDUCTASE N-TERMINAL DOMAIN-CONTAINING PROTEIN"/>
    <property type="match status" value="1"/>
</dbReference>